<dbReference type="GO" id="GO:0032259">
    <property type="term" value="P:methylation"/>
    <property type="evidence" value="ECO:0007669"/>
    <property type="project" value="UniProtKB-KW"/>
</dbReference>
<keyword evidence="2" id="KW-0489">Methyltransferase</keyword>
<dbReference type="KEGG" id="mlil:QLS71_000120"/>
<dbReference type="EMBL" id="CP155618">
    <property type="protein sequence ID" value="XBL14442.1"/>
    <property type="molecule type" value="Genomic_DNA"/>
</dbReference>
<dbReference type="SUPFAM" id="SSF53335">
    <property type="entry name" value="S-adenosyl-L-methionine-dependent methyltransferases"/>
    <property type="match status" value="1"/>
</dbReference>
<accession>A0AAU7EE76</accession>
<organism evidence="2 3">
    <name type="scientific">Mariniflexile litorale</name>
    <dbReference type="NCBI Taxonomy" id="3045158"/>
    <lineage>
        <taxon>Bacteria</taxon>
        <taxon>Pseudomonadati</taxon>
        <taxon>Bacteroidota</taxon>
        <taxon>Flavobacteriia</taxon>
        <taxon>Flavobacteriales</taxon>
        <taxon>Flavobacteriaceae</taxon>
        <taxon>Mariniflexile</taxon>
    </lineage>
</organism>
<protein>
    <submittedName>
        <fullName evidence="2">Class I SAM-dependent methyltransferase</fullName>
        <ecNumber evidence="2">2.1.1.-</ecNumber>
    </submittedName>
</protein>
<dbReference type="GO" id="GO:0008168">
    <property type="term" value="F:methyltransferase activity"/>
    <property type="evidence" value="ECO:0007669"/>
    <property type="project" value="UniProtKB-KW"/>
</dbReference>
<evidence type="ECO:0000313" key="3">
    <source>
        <dbReference type="Proteomes" id="UP001224325"/>
    </source>
</evidence>
<dbReference type="Proteomes" id="UP001224325">
    <property type="component" value="Chromosome"/>
</dbReference>
<gene>
    <name evidence="2" type="ORF">QLS71_000120</name>
</gene>
<dbReference type="CDD" id="cd02440">
    <property type="entry name" value="AdoMet_MTases"/>
    <property type="match status" value="1"/>
</dbReference>
<proteinExistence type="predicted"/>
<name>A0AAU7EE76_9FLAO</name>
<evidence type="ECO:0000313" key="2">
    <source>
        <dbReference type="EMBL" id="XBL14442.1"/>
    </source>
</evidence>
<dbReference type="AlphaFoldDB" id="A0AAU7EE76"/>
<dbReference type="InterPro" id="IPR041698">
    <property type="entry name" value="Methyltransf_25"/>
</dbReference>
<reference evidence="2" key="1">
    <citation type="submission" date="2024-04" db="EMBL/GenBank/DDBJ databases">
        <title>Mariniflexile litorale, isolated from the shallow sediments of the Sea of Japan.</title>
        <authorList>
            <person name="Romanenko L."/>
            <person name="Isaeva M."/>
        </authorList>
    </citation>
    <scope>NUCLEOTIDE SEQUENCE [LARGE SCALE GENOMIC DNA]</scope>
    <source>
        <strain evidence="2">KMM 9835</strain>
    </source>
</reference>
<dbReference type="Pfam" id="PF13649">
    <property type="entry name" value="Methyltransf_25"/>
    <property type="match status" value="1"/>
</dbReference>
<dbReference type="Gene3D" id="3.40.50.150">
    <property type="entry name" value="Vaccinia Virus protein VP39"/>
    <property type="match status" value="1"/>
</dbReference>
<evidence type="ECO:0000259" key="1">
    <source>
        <dbReference type="Pfam" id="PF13649"/>
    </source>
</evidence>
<sequence>MQETERDMTEFWESNFKEKHEMWGLKPAQSALLAKDFFLEKSIKNILVPGIGYGRNAGPFIDNGFEVTGIEISKTAIELARKHYETNMTIYHGSVTDMPFDSRKYEGLYCHALIHLLDKNQRKKLILDSYNQLTENGYMIFTTITKEAPNFGKGKHIGTDRYEFHEGAKLFYYDKTSIQNEFSKVGLFEIIEINENQPFYLIKCKKTN</sequence>
<dbReference type="RefSeq" id="WP_308992495.1">
    <property type="nucleotide sequence ID" value="NZ_CP155618.1"/>
</dbReference>
<dbReference type="EC" id="2.1.1.-" evidence="2"/>
<keyword evidence="3" id="KW-1185">Reference proteome</keyword>
<feature type="domain" description="Methyltransferase" evidence="1">
    <location>
        <begin position="47"/>
        <end position="137"/>
    </location>
</feature>
<keyword evidence="2" id="KW-0808">Transferase</keyword>
<dbReference type="InterPro" id="IPR029063">
    <property type="entry name" value="SAM-dependent_MTases_sf"/>
</dbReference>